<dbReference type="Proteomes" id="UP000681720">
    <property type="component" value="Unassembled WGS sequence"/>
</dbReference>
<name>A0A8S2ZEQ8_9BILA</name>
<proteinExistence type="predicted"/>
<dbReference type="EMBL" id="CAJOBI010108812">
    <property type="protein sequence ID" value="CAF4623229.1"/>
    <property type="molecule type" value="Genomic_DNA"/>
</dbReference>
<gene>
    <name evidence="2" type="ORF">GIL414_LOCUS45353</name>
    <name evidence="1" type="ORF">SMN809_LOCUS39981</name>
</gene>
<evidence type="ECO:0000313" key="3">
    <source>
        <dbReference type="Proteomes" id="UP000676336"/>
    </source>
</evidence>
<reference evidence="1" key="1">
    <citation type="submission" date="2021-02" db="EMBL/GenBank/DDBJ databases">
        <authorList>
            <person name="Nowell W R."/>
        </authorList>
    </citation>
    <scope>NUCLEOTIDE SEQUENCE</scope>
</reference>
<dbReference type="Proteomes" id="UP000676336">
    <property type="component" value="Unassembled WGS sequence"/>
</dbReference>
<sequence>KKPIPRSQQIPRLFEFSHSAQFNTIKSYLHEQARFVIKQEASKTQQSTIAYKQYVCKPNYRNITAVHDIIRRIIEDIDINY</sequence>
<comment type="caution">
    <text evidence="1">The sequence shown here is derived from an EMBL/GenBank/DDBJ whole genome shotgun (WGS) entry which is preliminary data.</text>
</comment>
<dbReference type="AlphaFoldDB" id="A0A8S2ZEQ8"/>
<organism evidence="1 3">
    <name type="scientific">Rotaria magnacalcarata</name>
    <dbReference type="NCBI Taxonomy" id="392030"/>
    <lineage>
        <taxon>Eukaryota</taxon>
        <taxon>Metazoa</taxon>
        <taxon>Spiralia</taxon>
        <taxon>Gnathifera</taxon>
        <taxon>Rotifera</taxon>
        <taxon>Eurotatoria</taxon>
        <taxon>Bdelloidea</taxon>
        <taxon>Philodinida</taxon>
        <taxon>Philodinidae</taxon>
        <taxon>Rotaria</taxon>
    </lineage>
</organism>
<evidence type="ECO:0000313" key="2">
    <source>
        <dbReference type="EMBL" id="CAF4756103.1"/>
    </source>
</evidence>
<protein>
    <submittedName>
        <fullName evidence="1">Uncharacterized protein</fullName>
    </submittedName>
</protein>
<feature type="non-terminal residue" evidence="1">
    <location>
        <position position="81"/>
    </location>
</feature>
<dbReference type="EMBL" id="CAJOBJ010139384">
    <property type="protein sequence ID" value="CAF4756103.1"/>
    <property type="molecule type" value="Genomic_DNA"/>
</dbReference>
<evidence type="ECO:0000313" key="1">
    <source>
        <dbReference type="EMBL" id="CAF4623229.1"/>
    </source>
</evidence>
<accession>A0A8S2ZEQ8</accession>
<feature type="non-terminal residue" evidence="1">
    <location>
        <position position="1"/>
    </location>
</feature>